<feature type="transmembrane region" description="Helical" evidence="6">
    <location>
        <begin position="72"/>
        <end position="90"/>
    </location>
</feature>
<feature type="transmembrane region" description="Helical" evidence="6">
    <location>
        <begin position="159"/>
        <end position="180"/>
    </location>
</feature>
<evidence type="ECO:0000256" key="3">
    <source>
        <dbReference type="ARBA" id="ARBA00022692"/>
    </source>
</evidence>
<dbReference type="FunFam" id="1.20.1250.20:FF:000196">
    <property type="entry name" value="MFS toxin efflux pump (AflT)"/>
    <property type="match status" value="1"/>
</dbReference>
<feature type="transmembrane region" description="Helical" evidence="6">
    <location>
        <begin position="428"/>
        <end position="447"/>
    </location>
</feature>
<feature type="transmembrane region" description="Helical" evidence="6">
    <location>
        <begin position="300"/>
        <end position="321"/>
    </location>
</feature>
<sequence length="537" mass="57652">MDTEKAADGHVPGLNSVEAFNERATTEFPHGMRLVLIMISLMLSIFLVSLDNTILATAIPKITDEFHGLDKVAWYSSAYFMTFGGFQSTWGKFYKYFSLKIYFIVAIALFELGSLICAVSPNSTALIVGRAIAGLGGAGIGSGAFTIIGFIAEPQKRPALIGFTGATYGIAAVLGPLIGGAFSDRVTWRWCFYINLPIGGLATAIVLIYLRIPSEAKPAEASWKEKFLQMDFLGAVLVMCLIISFILALQYGGQTKAWDSSVVIGLLVGSFAIFVTCVTWEIYQGERAMVVLRIFKKREVWVSCIFQFFFAGTYFVVLFYLPIYFQSVFDVSPIGSGVRNLPFIILLTIAVILQGAVLTKIGYFTPIMAIGAGLTAIGCGLFYMLEVDTSVGKWVGYQIFTGFVIGITFQNTLTVVQSTSTPEDMSSSTAMIFFFQMIGGAFLLSAAQSAFNNTIISTAASTAPGINPALLLATGATQIRTAFTPAQVPGVIAAYMAGLKVVFAITIGASGFASLFSLCGSWKKLHAEDMKDAGGAA</sequence>
<dbReference type="PROSITE" id="PS50850">
    <property type="entry name" value="MFS"/>
    <property type="match status" value="1"/>
</dbReference>
<evidence type="ECO:0000313" key="9">
    <source>
        <dbReference type="Proteomes" id="UP000014074"/>
    </source>
</evidence>
<protein>
    <submittedName>
        <fullName evidence="8">Putative efflux pump antibiotic resistance protein</fullName>
    </submittedName>
</protein>
<dbReference type="Gene3D" id="1.20.1720.10">
    <property type="entry name" value="Multidrug resistance protein D"/>
    <property type="match status" value="1"/>
</dbReference>
<dbReference type="Proteomes" id="UP000014074">
    <property type="component" value="Unassembled WGS sequence"/>
</dbReference>
<name>R8BA79_PHAM7</name>
<evidence type="ECO:0000256" key="4">
    <source>
        <dbReference type="ARBA" id="ARBA00022989"/>
    </source>
</evidence>
<comment type="subcellular location">
    <subcellularLocation>
        <location evidence="1">Membrane</location>
        <topology evidence="1">Multi-pass membrane protein</topology>
    </subcellularLocation>
</comment>
<dbReference type="eggNOG" id="KOG0254">
    <property type="taxonomic scope" value="Eukaryota"/>
</dbReference>
<dbReference type="Pfam" id="PF07690">
    <property type="entry name" value="MFS_1"/>
    <property type="match status" value="1"/>
</dbReference>
<dbReference type="FunFam" id="1.20.1720.10:FF:000012">
    <property type="entry name" value="MFS toxin efflux pump (AflT)"/>
    <property type="match status" value="1"/>
</dbReference>
<dbReference type="EMBL" id="KB933351">
    <property type="protein sequence ID" value="EON96198.1"/>
    <property type="molecule type" value="Genomic_DNA"/>
</dbReference>
<evidence type="ECO:0000256" key="6">
    <source>
        <dbReference type="SAM" id="Phobius"/>
    </source>
</evidence>
<feature type="transmembrane region" description="Helical" evidence="6">
    <location>
        <begin position="102"/>
        <end position="121"/>
    </location>
</feature>
<feature type="transmembrane region" description="Helical" evidence="6">
    <location>
        <begin position="341"/>
        <end position="359"/>
    </location>
</feature>
<accession>R8BA79</accession>
<dbReference type="Gene3D" id="1.20.1250.20">
    <property type="entry name" value="MFS general substrate transporter like domains"/>
    <property type="match status" value="1"/>
</dbReference>
<keyword evidence="2" id="KW-0813">Transport</keyword>
<evidence type="ECO:0000256" key="1">
    <source>
        <dbReference type="ARBA" id="ARBA00004141"/>
    </source>
</evidence>
<keyword evidence="9" id="KW-1185">Reference proteome</keyword>
<keyword evidence="3 6" id="KW-0812">Transmembrane</keyword>
<feature type="transmembrane region" description="Helical" evidence="6">
    <location>
        <begin position="257"/>
        <end position="280"/>
    </location>
</feature>
<dbReference type="CDD" id="cd17502">
    <property type="entry name" value="MFS_Azr1_MDR_like"/>
    <property type="match status" value="1"/>
</dbReference>
<feature type="transmembrane region" description="Helical" evidence="6">
    <location>
        <begin position="34"/>
        <end position="60"/>
    </location>
</feature>
<dbReference type="GO" id="GO:0005886">
    <property type="term" value="C:plasma membrane"/>
    <property type="evidence" value="ECO:0007669"/>
    <property type="project" value="TreeGrafter"/>
</dbReference>
<dbReference type="GO" id="GO:0022857">
    <property type="term" value="F:transmembrane transporter activity"/>
    <property type="evidence" value="ECO:0007669"/>
    <property type="project" value="InterPro"/>
</dbReference>
<keyword evidence="4 6" id="KW-1133">Transmembrane helix</keyword>
<feature type="transmembrane region" description="Helical" evidence="6">
    <location>
        <begin position="397"/>
        <end position="416"/>
    </location>
</feature>
<feature type="transmembrane region" description="Helical" evidence="6">
    <location>
        <begin position="366"/>
        <end position="385"/>
    </location>
</feature>
<feature type="transmembrane region" description="Helical" evidence="6">
    <location>
        <begin position="232"/>
        <end position="251"/>
    </location>
</feature>
<dbReference type="AlphaFoldDB" id="R8BA79"/>
<evidence type="ECO:0000313" key="8">
    <source>
        <dbReference type="EMBL" id="EON96198.1"/>
    </source>
</evidence>
<dbReference type="InterPro" id="IPR036259">
    <property type="entry name" value="MFS_trans_sf"/>
</dbReference>
<proteinExistence type="predicted"/>
<evidence type="ECO:0000259" key="7">
    <source>
        <dbReference type="PROSITE" id="PS50850"/>
    </source>
</evidence>
<dbReference type="InterPro" id="IPR020846">
    <property type="entry name" value="MFS_dom"/>
</dbReference>
<dbReference type="RefSeq" id="XP_007918978.1">
    <property type="nucleotide sequence ID" value="XM_007920787.1"/>
</dbReference>
<evidence type="ECO:0000256" key="2">
    <source>
        <dbReference type="ARBA" id="ARBA00022448"/>
    </source>
</evidence>
<gene>
    <name evidence="8" type="ORF">UCRPA7_8270</name>
</gene>
<feature type="transmembrane region" description="Helical" evidence="6">
    <location>
        <begin position="492"/>
        <end position="516"/>
    </location>
</feature>
<dbReference type="InterPro" id="IPR011701">
    <property type="entry name" value="MFS"/>
</dbReference>
<dbReference type="PANTHER" id="PTHR23501">
    <property type="entry name" value="MAJOR FACILITATOR SUPERFAMILY"/>
    <property type="match status" value="1"/>
</dbReference>
<feature type="domain" description="Major facilitator superfamily (MFS) profile" evidence="7">
    <location>
        <begin position="37"/>
        <end position="537"/>
    </location>
</feature>
<reference evidence="9" key="1">
    <citation type="journal article" date="2013" name="Genome Announc.">
        <title>Draft genome sequence of the ascomycete Phaeoacremonium aleophilum strain UCR-PA7, a causal agent of the esca disease complex in grapevines.</title>
        <authorList>
            <person name="Blanco-Ulate B."/>
            <person name="Rolshausen P."/>
            <person name="Cantu D."/>
        </authorList>
    </citation>
    <scope>NUCLEOTIDE SEQUENCE [LARGE SCALE GENOMIC DNA]</scope>
    <source>
        <strain evidence="9">UCR-PA7</strain>
    </source>
</reference>
<dbReference type="HOGENOM" id="CLU_000960_22_1_1"/>
<dbReference type="SUPFAM" id="SSF103473">
    <property type="entry name" value="MFS general substrate transporter"/>
    <property type="match status" value="1"/>
</dbReference>
<feature type="transmembrane region" description="Helical" evidence="6">
    <location>
        <begin position="127"/>
        <end position="152"/>
    </location>
</feature>
<dbReference type="KEGG" id="tmn:UCRPA7_8270"/>
<dbReference type="OrthoDB" id="10021397at2759"/>
<organism evidence="8 9">
    <name type="scientific">Phaeoacremonium minimum (strain UCR-PA7)</name>
    <name type="common">Esca disease fungus</name>
    <name type="synonym">Togninia minima</name>
    <dbReference type="NCBI Taxonomy" id="1286976"/>
    <lineage>
        <taxon>Eukaryota</taxon>
        <taxon>Fungi</taxon>
        <taxon>Dikarya</taxon>
        <taxon>Ascomycota</taxon>
        <taxon>Pezizomycotina</taxon>
        <taxon>Sordariomycetes</taxon>
        <taxon>Sordariomycetidae</taxon>
        <taxon>Togniniales</taxon>
        <taxon>Togniniaceae</taxon>
        <taxon>Phaeoacremonium</taxon>
    </lineage>
</organism>
<keyword evidence="5 6" id="KW-0472">Membrane</keyword>
<evidence type="ECO:0000256" key="5">
    <source>
        <dbReference type="ARBA" id="ARBA00023136"/>
    </source>
</evidence>
<feature type="transmembrane region" description="Helical" evidence="6">
    <location>
        <begin position="192"/>
        <end position="212"/>
    </location>
</feature>
<dbReference type="PANTHER" id="PTHR23501:SF177">
    <property type="entry name" value="MAJOR FACILITATOR SUPERFAMILY (MFS) PROFILE DOMAIN-CONTAINING PROTEIN-RELATED"/>
    <property type="match status" value="1"/>
</dbReference>
<dbReference type="GeneID" id="19329106"/>